<dbReference type="EMBL" id="JBAFUR010000011">
    <property type="protein sequence ID" value="MFG1255528.1"/>
    <property type="molecule type" value="Genomic_DNA"/>
</dbReference>
<dbReference type="Pfam" id="PF05050">
    <property type="entry name" value="Methyltransf_21"/>
    <property type="match status" value="1"/>
</dbReference>
<keyword evidence="3" id="KW-1185">Reference proteome</keyword>
<dbReference type="GO" id="GO:0032259">
    <property type="term" value="P:methylation"/>
    <property type="evidence" value="ECO:0007669"/>
    <property type="project" value="UniProtKB-KW"/>
</dbReference>
<keyword evidence="2" id="KW-0808">Transferase</keyword>
<evidence type="ECO:0000259" key="1">
    <source>
        <dbReference type="Pfam" id="PF05050"/>
    </source>
</evidence>
<dbReference type="RefSeq" id="WP_394010322.1">
    <property type="nucleotide sequence ID" value="NZ_JBAFUR010000011.1"/>
</dbReference>
<protein>
    <submittedName>
        <fullName evidence="2">FkbM family methyltransferase</fullName>
    </submittedName>
</protein>
<dbReference type="GO" id="GO:0008168">
    <property type="term" value="F:methyltransferase activity"/>
    <property type="evidence" value="ECO:0007669"/>
    <property type="project" value="UniProtKB-KW"/>
</dbReference>
<accession>A0ABW6ZNU1</accession>
<proteinExistence type="predicted"/>
<feature type="domain" description="Methyltransferase FkbM" evidence="1">
    <location>
        <begin position="43"/>
        <end position="194"/>
    </location>
</feature>
<organism evidence="2 3">
    <name type="scientific">Xanthobacter aminoxidans</name>
    <dbReference type="NCBI Taxonomy" id="186280"/>
    <lineage>
        <taxon>Bacteria</taxon>
        <taxon>Pseudomonadati</taxon>
        <taxon>Pseudomonadota</taxon>
        <taxon>Alphaproteobacteria</taxon>
        <taxon>Hyphomicrobiales</taxon>
        <taxon>Xanthobacteraceae</taxon>
        <taxon>Xanthobacter</taxon>
    </lineage>
</organism>
<evidence type="ECO:0000313" key="2">
    <source>
        <dbReference type="EMBL" id="MFG1255528.1"/>
    </source>
</evidence>
<dbReference type="InterPro" id="IPR053202">
    <property type="entry name" value="EGF_Rcpt_Signaling_Reg"/>
</dbReference>
<reference evidence="2 3" key="1">
    <citation type="submission" date="2024-02" db="EMBL/GenBank/DDBJ databases">
        <title>Expansion and revision of Xanthobacter and proposal of Roseixanthobacter gen. nov.</title>
        <authorList>
            <person name="Soltysiak M.P.M."/>
            <person name="Jalihal A."/>
            <person name="Ory A."/>
            <person name="Chrisophersen C."/>
            <person name="Lee A.D."/>
            <person name="Boulton J."/>
            <person name="Springer M."/>
        </authorList>
    </citation>
    <scope>NUCLEOTIDE SEQUENCE [LARGE SCALE GENOMIC DNA]</scope>
    <source>
        <strain evidence="2 3">CB5</strain>
    </source>
</reference>
<dbReference type="InterPro" id="IPR029063">
    <property type="entry name" value="SAM-dependent_MTases_sf"/>
</dbReference>
<evidence type="ECO:0000313" key="3">
    <source>
        <dbReference type="Proteomes" id="UP001604043"/>
    </source>
</evidence>
<dbReference type="PANTHER" id="PTHR34009">
    <property type="entry name" value="PROTEIN STAR"/>
    <property type="match status" value="1"/>
</dbReference>
<comment type="caution">
    <text evidence="2">The sequence shown here is derived from an EMBL/GenBank/DDBJ whole genome shotgun (WGS) entry which is preliminary data.</text>
</comment>
<dbReference type="PANTHER" id="PTHR34009:SF2">
    <property type="entry name" value="PROTEIN STAR"/>
    <property type="match status" value="1"/>
</dbReference>
<keyword evidence="2" id="KW-0489">Methyltransferase</keyword>
<dbReference type="Gene3D" id="3.40.50.150">
    <property type="entry name" value="Vaccinia Virus protein VP39"/>
    <property type="match status" value="1"/>
</dbReference>
<dbReference type="InterPro" id="IPR006342">
    <property type="entry name" value="FkbM_mtfrase"/>
</dbReference>
<dbReference type="NCBIfam" id="TIGR01444">
    <property type="entry name" value="fkbM_fam"/>
    <property type="match status" value="1"/>
</dbReference>
<dbReference type="Proteomes" id="UP001604043">
    <property type="component" value="Unassembled WGS sequence"/>
</dbReference>
<gene>
    <name evidence="2" type="ORF">V5F30_25170</name>
</gene>
<name>A0ABW6ZNU1_9HYPH</name>
<sequence length="245" mass="27012">MFKKLERTSKQVGGLLAGDAVYSAQEERGLTTLFLGRAGTFVEVGAYDPVFQSQTLHLEMMGWRGLLVEPVPELANNLRASRQADVAQVACVAPEAAGIGRVALLERRGNSTIVFNPSKIGPEDAVLDVPAATLDAVLEGAGLSRIDYISVDVEGAEPEVLRGLTLKRFRPKLVVVDDRERFGETRAVMRSGGYCLVRRTGHNAWFVPLAVARHLSWQAWAQLVWTYSFGRFFRRRLRSGLARTA</sequence>
<dbReference type="SUPFAM" id="SSF53335">
    <property type="entry name" value="S-adenosyl-L-methionine-dependent methyltransferases"/>
    <property type="match status" value="1"/>
</dbReference>